<evidence type="ECO:0000313" key="4">
    <source>
        <dbReference type="Proteomes" id="UP001155380"/>
    </source>
</evidence>
<evidence type="ECO:0000259" key="2">
    <source>
        <dbReference type="SMART" id="SM00701"/>
    </source>
</evidence>
<dbReference type="CDD" id="cd06583">
    <property type="entry name" value="PGRP"/>
    <property type="match status" value="1"/>
</dbReference>
<dbReference type="RefSeq" id="WP_250913317.1">
    <property type="nucleotide sequence ID" value="NZ_JAMXLX010000003.1"/>
</dbReference>
<dbReference type="InterPro" id="IPR002477">
    <property type="entry name" value="Peptidoglycan-bd-like"/>
</dbReference>
<dbReference type="InterPro" id="IPR015510">
    <property type="entry name" value="PGRP"/>
</dbReference>
<dbReference type="EMBL" id="JAMXLX010000003">
    <property type="protein sequence ID" value="MCO5957675.1"/>
    <property type="molecule type" value="Genomic_DNA"/>
</dbReference>
<feature type="domain" description="Peptidoglycan recognition protein family" evidence="2">
    <location>
        <begin position="1"/>
        <end position="123"/>
    </location>
</feature>
<dbReference type="GO" id="GO:0008745">
    <property type="term" value="F:N-acetylmuramoyl-L-alanine amidase activity"/>
    <property type="evidence" value="ECO:0007669"/>
    <property type="project" value="InterPro"/>
</dbReference>
<dbReference type="SUPFAM" id="SSF47090">
    <property type="entry name" value="PGBD-like"/>
    <property type="match status" value="1"/>
</dbReference>
<dbReference type="InterPro" id="IPR006619">
    <property type="entry name" value="PGRP_domain_met/bac"/>
</dbReference>
<evidence type="ECO:0000313" key="3">
    <source>
        <dbReference type="EMBL" id="MCO5957675.1"/>
    </source>
</evidence>
<dbReference type="GO" id="GO:0009253">
    <property type="term" value="P:peptidoglycan catabolic process"/>
    <property type="evidence" value="ECO:0007669"/>
    <property type="project" value="InterPro"/>
</dbReference>
<dbReference type="AlphaFoldDB" id="A0AAJ1BY98"/>
<dbReference type="Gene3D" id="3.40.80.10">
    <property type="entry name" value="Peptidoglycan recognition protein-like"/>
    <property type="match status" value="1"/>
</dbReference>
<dbReference type="Gene3D" id="1.10.101.10">
    <property type="entry name" value="PGBD-like superfamily/PGBD"/>
    <property type="match status" value="1"/>
</dbReference>
<dbReference type="InterPro" id="IPR036366">
    <property type="entry name" value="PGBDSf"/>
</dbReference>
<sequence length="246" mass="26338">MAYRKKTTLGVVHVTATPPGWNKGVAGIRAIHKAQGWSDIGYNEIINPDGRAEIGRGKLAVGAHVAGFNSISYGISLVGGIDRNGKPDFSTISAAQLATLEKRMGELTRDFPDIRWCGHRDLSPDRNGNGIIEPFEHIKACPTFDVIPWAAARGLPVADIKGVWKVVTLSPATAPVLEGPDTRIAYLQRLLTLAGYVLGPVDGIIGAKTRKAIKAYQLASSLPESGEFDAATVSRLRQTYETPIAA</sequence>
<comment type="caution">
    <text evidence="3">The sequence shown here is derived from an EMBL/GenBank/DDBJ whole genome shotgun (WGS) entry which is preliminary data.</text>
</comment>
<comment type="similarity">
    <text evidence="1">Belongs to the N-acetylmuramoyl-L-alanine amidase 2 family.</text>
</comment>
<organism evidence="3 4">
    <name type="scientific">Ciceribacter sichuanensis</name>
    <dbReference type="NCBI Taxonomy" id="2949647"/>
    <lineage>
        <taxon>Bacteria</taxon>
        <taxon>Pseudomonadati</taxon>
        <taxon>Pseudomonadota</taxon>
        <taxon>Alphaproteobacteria</taxon>
        <taxon>Hyphomicrobiales</taxon>
        <taxon>Rhizobiaceae</taxon>
        <taxon>Ciceribacter</taxon>
    </lineage>
</organism>
<dbReference type="InterPro" id="IPR002502">
    <property type="entry name" value="Amidase_domain"/>
</dbReference>
<evidence type="ECO:0000256" key="1">
    <source>
        <dbReference type="ARBA" id="ARBA00007553"/>
    </source>
</evidence>
<dbReference type="Pfam" id="PF01510">
    <property type="entry name" value="Amidase_2"/>
    <property type="match status" value="1"/>
</dbReference>
<dbReference type="InterPro" id="IPR036505">
    <property type="entry name" value="Amidase/PGRP_sf"/>
</dbReference>
<dbReference type="GO" id="GO:0008270">
    <property type="term" value="F:zinc ion binding"/>
    <property type="evidence" value="ECO:0007669"/>
    <property type="project" value="InterPro"/>
</dbReference>
<name>A0AAJ1BY98_9HYPH</name>
<dbReference type="PANTHER" id="PTHR11022:SF41">
    <property type="entry name" value="PEPTIDOGLYCAN-RECOGNITION PROTEIN LC-RELATED"/>
    <property type="match status" value="1"/>
</dbReference>
<reference evidence="3" key="1">
    <citation type="submission" date="2022-06" db="EMBL/GenBank/DDBJ databases">
        <authorList>
            <person name="Sun Q."/>
        </authorList>
    </citation>
    <scope>NUCLEOTIDE SEQUENCE</scope>
    <source>
        <strain evidence="3">S101</strain>
    </source>
</reference>
<accession>A0AAJ1BY98</accession>
<dbReference type="SUPFAM" id="SSF55846">
    <property type="entry name" value="N-acetylmuramoyl-L-alanine amidase-like"/>
    <property type="match status" value="1"/>
</dbReference>
<gene>
    <name evidence="3" type="ORF">NBH21_12895</name>
</gene>
<proteinExistence type="inferred from homology"/>
<dbReference type="Pfam" id="PF01471">
    <property type="entry name" value="PG_binding_1"/>
    <property type="match status" value="1"/>
</dbReference>
<dbReference type="Proteomes" id="UP001155380">
    <property type="component" value="Unassembled WGS sequence"/>
</dbReference>
<protein>
    <submittedName>
        <fullName evidence="3">Peptidoglycan-binding domain-containing protein</fullName>
    </submittedName>
</protein>
<dbReference type="SMART" id="SM00701">
    <property type="entry name" value="PGRP"/>
    <property type="match status" value="1"/>
</dbReference>
<dbReference type="PANTHER" id="PTHR11022">
    <property type="entry name" value="PEPTIDOGLYCAN RECOGNITION PROTEIN"/>
    <property type="match status" value="1"/>
</dbReference>
<dbReference type="InterPro" id="IPR036365">
    <property type="entry name" value="PGBD-like_sf"/>
</dbReference>